<comment type="catalytic activity">
    <reaction evidence="9">
        <text>D-ribose 5-phosphate + ATP = 5-phospho-alpha-D-ribose 1-diphosphate + AMP + H(+)</text>
        <dbReference type="Rhea" id="RHEA:15609"/>
        <dbReference type="ChEBI" id="CHEBI:15378"/>
        <dbReference type="ChEBI" id="CHEBI:30616"/>
        <dbReference type="ChEBI" id="CHEBI:58017"/>
        <dbReference type="ChEBI" id="CHEBI:78346"/>
        <dbReference type="ChEBI" id="CHEBI:456215"/>
        <dbReference type="EC" id="2.7.6.1"/>
    </reaction>
</comment>
<evidence type="ECO:0000256" key="9">
    <source>
        <dbReference type="ARBA" id="ARBA00049535"/>
    </source>
</evidence>
<dbReference type="InterPro" id="IPR029057">
    <property type="entry name" value="PRTase-like"/>
</dbReference>
<keyword evidence="7" id="KW-0418">Kinase</keyword>
<dbReference type="InterPro" id="IPR000836">
    <property type="entry name" value="PRTase_dom"/>
</dbReference>
<dbReference type="GO" id="GO:0005524">
    <property type="term" value="F:ATP binding"/>
    <property type="evidence" value="ECO:0007669"/>
    <property type="project" value="UniProtKB-KW"/>
</dbReference>
<dbReference type="FunFam" id="3.40.50.2020:FF:000014">
    <property type="entry name" value="Ribose-phosphate pyrophosphokinase 1"/>
    <property type="match status" value="1"/>
</dbReference>
<dbReference type="InterPro" id="IPR005946">
    <property type="entry name" value="Rib-P_diPkinase"/>
</dbReference>
<protein>
    <recommendedName>
        <fullName evidence="3">ribose-phosphate diphosphokinase</fullName>
        <ecNumber evidence="3">2.7.6.1</ecNumber>
    </recommendedName>
</protein>
<dbReference type="CDD" id="cd06223">
    <property type="entry name" value="PRTases_typeI"/>
    <property type="match status" value="1"/>
</dbReference>
<evidence type="ECO:0000256" key="3">
    <source>
        <dbReference type="ARBA" id="ARBA00013247"/>
    </source>
</evidence>
<dbReference type="PANTHER" id="PTHR10210:SF32">
    <property type="entry name" value="RIBOSE-PHOSPHATE PYROPHOSPHOKINASE 2"/>
    <property type="match status" value="1"/>
</dbReference>
<evidence type="ECO:0000256" key="6">
    <source>
        <dbReference type="ARBA" id="ARBA00022741"/>
    </source>
</evidence>
<accession>A0A5A8DSW2</accession>
<evidence type="ECO:0000256" key="1">
    <source>
        <dbReference type="ARBA" id="ARBA00004996"/>
    </source>
</evidence>
<dbReference type="Proteomes" id="UP000325113">
    <property type="component" value="Unassembled WGS sequence"/>
</dbReference>
<dbReference type="Gene3D" id="3.40.50.2020">
    <property type="match status" value="2"/>
</dbReference>
<keyword evidence="6" id="KW-0547">Nucleotide-binding</keyword>
<evidence type="ECO:0000313" key="12">
    <source>
        <dbReference type="EMBL" id="KAA0168483.1"/>
    </source>
</evidence>
<dbReference type="SMART" id="SM01400">
    <property type="entry name" value="Pribosyltran_N"/>
    <property type="match status" value="1"/>
</dbReference>
<comment type="similarity">
    <text evidence="2">Belongs to the ribose-phosphate pyrophosphokinase family.</text>
</comment>
<evidence type="ECO:0000313" key="13">
    <source>
        <dbReference type="Proteomes" id="UP000324907"/>
    </source>
</evidence>
<dbReference type="EC" id="2.7.6.1" evidence="3"/>
<dbReference type="NCBIfam" id="TIGR01251">
    <property type="entry name" value="ribP_PPkin"/>
    <property type="match status" value="1"/>
</dbReference>
<dbReference type="AlphaFoldDB" id="A0A5A8DSW2"/>
<keyword evidence="8" id="KW-0067">ATP-binding</keyword>
<proteinExistence type="inferred from homology"/>
<evidence type="ECO:0000256" key="7">
    <source>
        <dbReference type="ARBA" id="ARBA00022777"/>
    </source>
</evidence>
<dbReference type="GO" id="GO:0005737">
    <property type="term" value="C:cytoplasm"/>
    <property type="evidence" value="ECO:0007669"/>
    <property type="project" value="TreeGrafter"/>
</dbReference>
<comment type="caution">
    <text evidence="12">The sequence shown here is derived from an EMBL/GenBank/DDBJ whole genome shotgun (WGS) entry which is preliminary data.</text>
</comment>
<dbReference type="PANTHER" id="PTHR10210">
    <property type="entry name" value="RIBOSE-PHOSPHATE DIPHOSPHOKINASE FAMILY MEMBER"/>
    <property type="match status" value="1"/>
</dbReference>
<dbReference type="EMBL" id="VLTL01000039">
    <property type="protein sequence ID" value="KAA0166437.1"/>
    <property type="molecule type" value="Genomic_DNA"/>
</dbReference>
<evidence type="ECO:0000256" key="5">
    <source>
        <dbReference type="ARBA" id="ARBA00022727"/>
    </source>
</evidence>
<reference evidence="13 14" key="1">
    <citation type="submission" date="2019-07" db="EMBL/GenBank/DDBJ databases">
        <title>Genomes of Cafeteria roenbergensis.</title>
        <authorList>
            <person name="Fischer M.G."/>
            <person name="Hackl T."/>
            <person name="Roman M."/>
        </authorList>
    </citation>
    <scope>NUCLEOTIDE SEQUENCE [LARGE SCALE GENOMIC DNA]</scope>
    <source>
        <strain evidence="12 14">Cflag</strain>
        <strain evidence="11 13">RCC970-E3</strain>
    </source>
</reference>
<name>A0A5A8DSW2_CAFRO</name>
<sequence>MGPIIESRRSLRMGDVYDFVASETVSSSRTEAAYIERGPLVICSGGTNADFTASVASHLGIPVADVDIKSFADGETSVRSFQVMRGRDVFVVQSTSRPVNEAIIGLILTITAIRRAGANKITAVIPYYGYSRAVGGAPTSMDSQTAQLVVASNQAHLAPGMILHEEEDAMKDAPLSVFGSQGTVAARPISAADVARLLEEAGVDMVITVDLQPPGRGQIEGFFRPITPVETIRSTSVALEQVCKTDFQRPVVVAPHEDCLGLAREFQHGIERRQGKRTGIAVILDTGSSAQAEANASAMASSPSGETSDASLKLVGNVNGCDVIIVDGIIDTARSLCARARLLKRSGARRIIAYATHSLFSGEALRRLEESPIDEVITTDTVDVTGRDHEHKFALASARKLRRVSVAPLVAEAIERVHGNGSLQHLRVFDSSTADPDTHGEE</sequence>
<dbReference type="GO" id="GO:0004749">
    <property type="term" value="F:ribose phosphate diphosphokinase activity"/>
    <property type="evidence" value="ECO:0007669"/>
    <property type="project" value="UniProtKB-EC"/>
</dbReference>
<dbReference type="SUPFAM" id="SSF53271">
    <property type="entry name" value="PRTase-like"/>
    <property type="match status" value="2"/>
</dbReference>
<gene>
    <name evidence="11" type="ORF">FNF28_03078</name>
    <name evidence="12" type="ORF">FNF31_00365</name>
</gene>
<dbReference type="Pfam" id="PF13793">
    <property type="entry name" value="Pribosyltran_N"/>
    <property type="match status" value="1"/>
</dbReference>
<keyword evidence="4" id="KW-0808">Transferase</keyword>
<evidence type="ECO:0000313" key="11">
    <source>
        <dbReference type="EMBL" id="KAA0166437.1"/>
    </source>
</evidence>
<dbReference type="InterPro" id="IPR029099">
    <property type="entry name" value="Pribosyltran_N"/>
</dbReference>
<evidence type="ECO:0000256" key="4">
    <source>
        <dbReference type="ARBA" id="ARBA00022679"/>
    </source>
</evidence>
<keyword evidence="5" id="KW-0545">Nucleotide biosynthesis</keyword>
<organism evidence="12 14">
    <name type="scientific">Cafeteria roenbergensis</name>
    <name type="common">Marine flagellate</name>
    <dbReference type="NCBI Taxonomy" id="33653"/>
    <lineage>
        <taxon>Eukaryota</taxon>
        <taxon>Sar</taxon>
        <taxon>Stramenopiles</taxon>
        <taxon>Bigyra</taxon>
        <taxon>Opalozoa</taxon>
        <taxon>Bicosoecida</taxon>
        <taxon>Cafeteriaceae</taxon>
        <taxon>Cafeteria</taxon>
    </lineage>
</organism>
<feature type="domain" description="Ribose-phosphate pyrophosphokinase N-terminal" evidence="10">
    <location>
        <begin position="41"/>
        <end position="134"/>
    </location>
</feature>
<evidence type="ECO:0000313" key="14">
    <source>
        <dbReference type="Proteomes" id="UP000325113"/>
    </source>
</evidence>
<evidence type="ECO:0000256" key="8">
    <source>
        <dbReference type="ARBA" id="ARBA00022840"/>
    </source>
</evidence>
<comment type="pathway">
    <text evidence="1">Metabolic intermediate biosynthesis; 5-phospho-alpha-D-ribose 1-diphosphate biosynthesis; 5-phospho-alpha-D-ribose 1-diphosphate from D-ribose 5-phosphate (route I): step 1/1.</text>
</comment>
<dbReference type="GO" id="GO:0016301">
    <property type="term" value="F:kinase activity"/>
    <property type="evidence" value="ECO:0007669"/>
    <property type="project" value="UniProtKB-KW"/>
</dbReference>
<dbReference type="Pfam" id="PF14572">
    <property type="entry name" value="Pribosyl_synth"/>
    <property type="match status" value="1"/>
</dbReference>
<dbReference type="GO" id="GO:0000287">
    <property type="term" value="F:magnesium ion binding"/>
    <property type="evidence" value="ECO:0007669"/>
    <property type="project" value="InterPro"/>
</dbReference>
<evidence type="ECO:0000259" key="10">
    <source>
        <dbReference type="Pfam" id="PF13793"/>
    </source>
</evidence>
<dbReference type="EMBL" id="VLTM01000002">
    <property type="protein sequence ID" value="KAA0168483.1"/>
    <property type="molecule type" value="Genomic_DNA"/>
</dbReference>
<dbReference type="GO" id="GO:0006164">
    <property type="term" value="P:purine nucleotide biosynthetic process"/>
    <property type="evidence" value="ECO:0007669"/>
    <property type="project" value="TreeGrafter"/>
</dbReference>
<dbReference type="GO" id="GO:0006015">
    <property type="term" value="P:5-phosphoribose 1-diphosphate biosynthetic process"/>
    <property type="evidence" value="ECO:0007669"/>
    <property type="project" value="TreeGrafter"/>
</dbReference>
<evidence type="ECO:0000256" key="2">
    <source>
        <dbReference type="ARBA" id="ARBA00006478"/>
    </source>
</evidence>
<dbReference type="GO" id="GO:0002189">
    <property type="term" value="C:ribose phosphate diphosphokinase complex"/>
    <property type="evidence" value="ECO:0007669"/>
    <property type="project" value="TreeGrafter"/>
</dbReference>
<dbReference type="Proteomes" id="UP000324907">
    <property type="component" value="Unassembled WGS sequence"/>
</dbReference>